<dbReference type="RefSeq" id="WP_326507830.1">
    <property type="nucleotide sequence ID" value="NZ_JAWIIV010000016.1"/>
</dbReference>
<dbReference type="InterPro" id="IPR032092">
    <property type="entry name" value="PilW"/>
</dbReference>
<name>A0ABU6JCZ8_9BURK</name>
<keyword evidence="1" id="KW-0812">Transmembrane</keyword>
<proteinExistence type="predicted"/>
<evidence type="ECO:0000313" key="2">
    <source>
        <dbReference type="EMBL" id="MEC4721122.1"/>
    </source>
</evidence>
<dbReference type="Pfam" id="PF16074">
    <property type="entry name" value="PilW"/>
    <property type="match status" value="1"/>
</dbReference>
<organism evidence="2 3">
    <name type="scientific">Noviherbaspirillum album</name>
    <dbReference type="NCBI Taxonomy" id="3080276"/>
    <lineage>
        <taxon>Bacteria</taxon>
        <taxon>Pseudomonadati</taxon>
        <taxon>Pseudomonadota</taxon>
        <taxon>Betaproteobacteria</taxon>
        <taxon>Burkholderiales</taxon>
        <taxon>Oxalobacteraceae</taxon>
        <taxon>Noviherbaspirillum</taxon>
    </lineage>
</organism>
<feature type="transmembrane region" description="Helical" evidence="1">
    <location>
        <begin position="20"/>
        <end position="42"/>
    </location>
</feature>
<accession>A0ABU6JCZ8</accession>
<dbReference type="EMBL" id="JAWIIV010000016">
    <property type="protein sequence ID" value="MEC4721122.1"/>
    <property type="molecule type" value="Genomic_DNA"/>
</dbReference>
<reference evidence="2 3" key="1">
    <citation type="submission" date="2023-10" db="EMBL/GenBank/DDBJ databases">
        <title>Noviherbaspirillum sp. CPCC 100848 genome assembly.</title>
        <authorList>
            <person name="Li X.Y."/>
            <person name="Fang X.M."/>
        </authorList>
    </citation>
    <scope>NUCLEOTIDE SEQUENCE [LARGE SCALE GENOMIC DNA]</scope>
    <source>
        <strain evidence="2 3">CPCC 100848</strain>
    </source>
</reference>
<dbReference type="NCBIfam" id="TIGR02532">
    <property type="entry name" value="IV_pilin_GFxxxE"/>
    <property type="match status" value="1"/>
</dbReference>
<gene>
    <name evidence="2" type="ORF">RY831_18310</name>
</gene>
<keyword evidence="1" id="KW-0472">Membrane</keyword>
<keyword evidence="1" id="KW-1133">Transmembrane helix</keyword>
<protein>
    <submittedName>
        <fullName evidence="2">PilW family protein</fullName>
    </submittedName>
</protein>
<sequence>MSVGSMYGGPIGAGQQGLTLVELMISLALSLLIVLAATATFLSSKNAYTANDDAARIDDTGRFALEVIARAVRQAAYVDWGGNEAPAVVQPSMSPSMEGMDARRLNSSTVGMTSPQTQSVNGSDLLSIQFFGAGDETMLNCAGFPVPGGQRGSSIFYVARDESGEPQLYCKYAGDTGWTSAAIARGIESFQVLYGLDTDDDGMPNRVLNASAINALDDAIVDTGDSAARNAKTHWKKVVTVNVSLLVRGEADTDARGNDASVTYDLFGNDYSDGHGVDDQGVRLRKEDFPVSARSRYRKVYSTTIQLRNATDGANR</sequence>
<evidence type="ECO:0000256" key="1">
    <source>
        <dbReference type="SAM" id="Phobius"/>
    </source>
</evidence>
<comment type="caution">
    <text evidence="2">The sequence shown here is derived from an EMBL/GenBank/DDBJ whole genome shotgun (WGS) entry which is preliminary data.</text>
</comment>
<keyword evidence="3" id="KW-1185">Reference proteome</keyword>
<dbReference type="InterPro" id="IPR012902">
    <property type="entry name" value="N_methyl_site"/>
</dbReference>
<dbReference type="Proteomes" id="UP001352263">
    <property type="component" value="Unassembled WGS sequence"/>
</dbReference>
<dbReference type="Pfam" id="PF07963">
    <property type="entry name" value="N_methyl"/>
    <property type="match status" value="1"/>
</dbReference>
<dbReference type="PROSITE" id="PS00409">
    <property type="entry name" value="PROKAR_NTER_METHYL"/>
    <property type="match status" value="1"/>
</dbReference>
<evidence type="ECO:0000313" key="3">
    <source>
        <dbReference type="Proteomes" id="UP001352263"/>
    </source>
</evidence>